<name>A0A0R2F932_WEICO</name>
<feature type="transmembrane region" description="Helical" evidence="1">
    <location>
        <begin position="23"/>
        <end position="42"/>
    </location>
</feature>
<dbReference type="GeneID" id="57979670"/>
<proteinExistence type="predicted"/>
<keyword evidence="4" id="KW-1185">Reference proteome</keyword>
<sequence>MLTILDLLNHYLGFFNVNTKWKGQVYTILASVGNFYVLYLAIMHLKNAAYLRGLGLLLAFIVIAYFAFLNVVYYFTKKTFKWDLSPKVEKLLGGKPADADKTQRAATPFVPANGLYGRQHVLPASAVTDPDMQAELTKVAEQLQSNGLMTQDYGGLSEDEQMAYLAADHDVIYANHPGTPLPYFRLEKERGGLAIYGGLNEMLAQRLARIETVGLQPVALAMESYELFVASAVILGGEGKARGRANLQIRHDDYHLAVELAYKAKEL</sequence>
<keyword evidence="1" id="KW-1133">Transmembrane helix</keyword>
<gene>
    <name evidence="3" type="ORF">HAU20_02320</name>
    <name evidence="2" type="ORF">HAU43_03105</name>
</gene>
<dbReference type="EMBL" id="JAAOCX010000003">
    <property type="protein sequence ID" value="MBJ7632093.1"/>
    <property type="molecule type" value="Genomic_DNA"/>
</dbReference>
<dbReference type="EMBL" id="JAAOCP010000002">
    <property type="protein sequence ID" value="MBJ7638224.1"/>
    <property type="molecule type" value="Genomic_DNA"/>
</dbReference>
<reference evidence="3" key="1">
    <citation type="submission" date="2020-02" db="EMBL/GenBank/DDBJ databases">
        <authorList>
            <person name="Fontana A."/>
            <person name="Patrone V."/>
            <person name="Morelli L."/>
        </authorList>
    </citation>
    <scope>NUCLEOTIDE SEQUENCE</scope>
    <source>
        <strain evidence="2">CCUG 30943</strain>
        <strain evidence="3">CCUG 43002</strain>
    </source>
</reference>
<dbReference type="RefSeq" id="WP_003607841.1">
    <property type="nucleotide sequence ID" value="NZ_ALXH01000115.1"/>
</dbReference>
<dbReference type="OrthoDB" id="2192445at2"/>
<evidence type="ECO:0000313" key="2">
    <source>
        <dbReference type="EMBL" id="MBJ7632093.1"/>
    </source>
</evidence>
<accession>A0A0R2F932</accession>
<dbReference type="Pfam" id="PF20386">
    <property type="entry name" value="DUF6681"/>
    <property type="match status" value="1"/>
</dbReference>
<comment type="caution">
    <text evidence="3">The sequence shown here is derived from an EMBL/GenBank/DDBJ whole genome shotgun (WGS) entry which is preliminary data.</text>
</comment>
<keyword evidence="1" id="KW-0812">Transmembrane</keyword>
<dbReference type="Proteomes" id="UP000728106">
    <property type="component" value="Unassembled WGS sequence"/>
</dbReference>
<evidence type="ECO:0000313" key="4">
    <source>
        <dbReference type="Proteomes" id="UP000728106"/>
    </source>
</evidence>
<feature type="transmembrane region" description="Helical" evidence="1">
    <location>
        <begin position="54"/>
        <end position="75"/>
    </location>
</feature>
<dbReference type="Proteomes" id="UP000808038">
    <property type="component" value="Unassembled WGS sequence"/>
</dbReference>
<dbReference type="AlphaFoldDB" id="A0A0R2F932"/>
<reference evidence="3 4" key="2">
    <citation type="journal article" date="2021" name="Int. J. Food Microbiol.">
        <title>Safety demonstration of a microbial species for use in the food chain: Weissella confusa.</title>
        <authorList>
            <person name="Bourdichon F."/>
            <person name="Patrone V."/>
            <person name="Fontana A."/>
            <person name="Milani G."/>
            <person name="Morelli L."/>
        </authorList>
    </citation>
    <scope>NUCLEOTIDE SEQUENCE [LARGE SCALE GENOMIC DNA]</scope>
    <source>
        <strain evidence="2">CCUG 30943</strain>
        <strain evidence="3 4">CCUG 43002</strain>
    </source>
</reference>
<keyword evidence="1" id="KW-0472">Membrane</keyword>
<evidence type="ECO:0000256" key="1">
    <source>
        <dbReference type="SAM" id="Phobius"/>
    </source>
</evidence>
<protein>
    <submittedName>
        <fullName evidence="3">Uncharacterized protein</fullName>
    </submittedName>
</protein>
<organism evidence="3 4">
    <name type="scientific">Weissella confusa</name>
    <name type="common">Lactobacillus confusus</name>
    <dbReference type="NCBI Taxonomy" id="1583"/>
    <lineage>
        <taxon>Bacteria</taxon>
        <taxon>Bacillati</taxon>
        <taxon>Bacillota</taxon>
        <taxon>Bacilli</taxon>
        <taxon>Lactobacillales</taxon>
        <taxon>Lactobacillaceae</taxon>
        <taxon>Weissella</taxon>
    </lineage>
</organism>
<dbReference type="InterPro" id="IPR046503">
    <property type="entry name" value="DUF6681"/>
</dbReference>
<evidence type="ECO:0000313" key="3">
    <source>
        <dbReference type="EMBL" id="MBJ7638224.1"/>
    </source>
</evidence>